<dbReference type="InterPro" id="IPR040260">
    <property type="entry name" value="RFA2-like"/>
</dbReference>
<evidence type="ECO:0000313" key="9">
    <source>
        <dbReference type="EnsemblProtists" id="PYU1_T001698"/>
    </source>
</evidence>
<dbReference type="SUPFAM" id="SSF50249">
    <property type="entry name" value="Nucleic acid-binding proteins"/>
    <property type="match status" value="1"/>
</dbReference>
<dbReference type="eggNOG" id="ENOG502S2VS">
    <property type="taxonomic scope" value="Eukaryota"/>
</dbReference>
<dbReference type="HOGENOM" id="CLU_1182831_0_0_1"/>
<dbReference type="AlphaFoldDB" id="K3W9Q7"/>
<dbReference type="EnsemblProtists" id="PYU1_T001698">
    <property type="protein sequence ID" value="PYU1_T001698"/>
    <property type="gene ID" value="PYU1_G001697"/>
</dbReference>
<keyword evidence="5" id="KW-0779">Telomere</keyword>
<evidence type="ECO:0000256" key="3">
    <source>
        <dbReference type="ARBA" id="ARBA00017411"/>
    </source>
</evidence>
<dbReference type="InParanoid" id="K3W9Q7"/>
<sequence length="235" mass="26754">SGTWISIIVESYVKLFAHQIAQQLVEFDGIPGSHAWKWRRDGIWHARLIIKAQVIGVLVSVQERTERVEFLVDDGTALVKAVLWSASSWQKTVALGDLVHVEGKLNIDKNWHNDASTPMREIRVVRLSKVDDPNEELLHWAHVMELSKEVYSASAATSTTCSSGQRVEGVSTLSASHRHHRHQEADTWDQIMVHAFFDLNVDADAKSRFLSREPRAAHDELLLTTLDDWLHEQRQ</sequence>
<dbReference type="EMBL" id="GL376634">
    <property type="status" value="NOT_ANNOTATED_CDS"/>
    <property type="molecule type" value="Genomic_DNA"/>
</dbReference>
<accession>K3W9Q7</accession>
<keyword evidence="7" id="KW-0539">Nucleus</keyword>
<evidence type="ECO:0000256" key="6">
    <source>
        <dbReference type="ARBA" id="ARBA00023125"/>
    </source>
</evidence>
<evidence type="ECO:0000256" key="4">
    <source>
        <dbReference type="ARBA" id="ARBA00022454"/>
    </source>
</evidence>
<dbReference type="VEuPathDB" id="FungiDB:PYU1_G001697"/>
<evidence type="ECO:0000256" key="5">
    <source>
        <dbReference type="ARBA" id="ARBA00022895"/>
    </source>
</evidence>
<evidence type="ECO:0000313" key="10">
    <source>
        <dbReference type="Proteomes" id="UP000019132"/>
    </source>
</evidence>
<organism evidence="9 10">
    <name type="scientific">Globisporangium ultimum (strain ATCC 200006 / CBS 805.95 / DAOM BR144)</name>
    <name type="common">Pythium ultimum</name>
    <dbReference type="NCBI Taxonomy" id="431595"/>
    <lineage>
        <taxon>Eukaryota</taxon>
        <taxon>Sar</taxon>
        <taxon>Stramenopiles</taxon>
        <taxon>Oomycota</taxon>
        <taxon>Peronosporomycetes</taxon>
        <taxon>Pythiales</taxon>
        <taxon>Pythiaceae</taxon>
        <taxon>Globisporangium</taxon>
    </lineage>
</organism>
<dbReference type="GO" id="GO:0000781">
    <property type="term" value="C:chromosome, telomeric region"/>
    <property type="evidence" value="ECO:0007669"/>
    <property type="project" value="UniProtKB-SubCell"/>
</dbReference>
<dbReference type="PANTHER" id="PTHR13989">
    <property type="entry name" value="REPLICATION PROTEIN A-RELATED"/>
    <property type="match status" value="1"/>
</dbReference>
<reference evidence="10" key="2">
    <citation type="submission" date="2010-04" db="EMBL/GenBank/DDBJ databases">
        <authorList>
            <person name="Buell R."/>
            <person name="Hamilton J."/>
            <person name="Hostetler J."/>
        </authorList>
    </citation>
    <scope>NUCLEOTIDE SEQUENCE [LARGE SCALE GENOMIC DNA]</scope>
    <source>
        <strain evidence="10">DAOM:BR144</strain>
    </source>
</reference>
<dbReference type="InterPro" id="IPR012340">
    <property type="entry name" value="NA-bd_OB-fold"/>
</dbReference>
<evidence type="ECO:0000256" key="1">
    <source>
        <dbReference type="ARBA" id="ARBA00004123"/>
    </source>
</evidence>
<evidence type="ECO:0000256" key="8">
    <source>
        <dbReference type="ARBA" id="ARBA00030039"/>
    </source>
</evidence>
<protein>
    <recommendedName>
        <fullName evidence="3">CST complex subunit STN1</fullName>
    </recommendedName>
    <alternativeName>
        <fullName evidence="8">Suppressor of cdc thirteen homolog</fullName>
    </alternativeName>
</protein>
<evidence type="ECO:0000256" key="7">
    <source>
        <dbReference type="ARBA" id="ARBA00023242"/>
    </source>
</evidence>
<reference evidence="9" key="3">
    <citation type="submission" date="2015-02" db="UniProtKB">
        <authorList>
            <consortium name="EnsemblProtists"/>
        </authorList>
    </citation>
    <scope>IDENTIFICATION</scope>
    <source>
        <strain evidence="9">DAOM BR144</strain>
    </source>
</reference>
<name>K3W9Q7_GLOUD</name>
<dbReference type="PANTHER" id="PTHR13989:SF33">
    <property type="entry name" value="CST COMPLEX SUBUNIT STN1"/>
    <property type="match status" value="1"/>
</dbReference>
<evidence type="ECO:0000256" key="2">
    <source>
        <dbReference type="ARBA" id="ARBA00004574"/>
    </source>
</evidence>
<dbReference type="Gene3D" id="2.40.50.140">
    <property type="entry name" value="Nucleic acid-binding proteins"/>
    <property type="match status" value="1"/>
</dbReference>
<keyword evidence="4" id="KW-0158">Chromosome</keyword>
<reference evidence="10" key="1">
    <citation type="journal article" date="2010" name="Genome Biol.">
        <title>Genome sequence of the necrotrophic plant pathogen Pythium ultimum reveals original pathogenicity mechanisms and effector repertoire.</title>
        <authorList>
            <person name="Levesque C.A."/>
            <person name="Brouwer H."/>
            <person name="Cano L."/>
            <person name="Hamilton J.P."/>
            <person name="Holt C."/>
            <person name="Huitema E."/>
            <person name="Raffaele S."/>
            <person name="Robideau G.P."/>
            <person name="Thines M."/>
            <person name="Win J."/>
            <person name="Zerillo M.M."/>
            <person name="Beakes G.W."/>
            <person name="Boore J.L."/>
            <person name="Busam D."/>
            <person name="Dumas B."/>
            <person name="Ferriera S."/>
            <person name="Fuerstenberg S.I."/>
            <person name="Gachon C.M."/>
            <person name="Gaulin E."/>
            <person name="Govers F."/>
            <person name="Grenville-Briggs L."/>
            <person name="Horner N."/>
            <person name="Hostetler J."/>
            <person name="Jiang R.H."/>
            <person name="Johnson J."/>
            <person name="Krajaejun T."/>
            <person name="Lin H."/>
            <person name="Meijer H.J."/>
            <person name="Moore B."/>
            <person name="Morris P."/>
            <person name="Phuntmart V."/>
            <person name="Puiu D."/>
            <person name="Shetty J."/>
            <person name="Stajich J.E."/>
            <person name="Tripathy S."/>
            <person name="Wawra S."/>
            <person name="van West P."/>
            <person name="Whitty B.R."/>
            <person name="Coutinho P.M."/>
            <person name="Henrissat B."/>
            <person name="Martin F."/>
            <person name="Thomas P.D."/>
            <person name="Tyler B.M."/>
            <person name="De Vries R.P."/>
            <person name="Kamoun S."/>
            <person name="Yandell M."/>
            <person name="Tisserat N."/>
            <person name="Buell C.R."/>
        </authorList>
    </citation>
    <scope>NUCLEOTIDE SEQUENCE</scope>
    <source>
        <strain evidence="10">DAOM:BR144</strain>
    </source>
</reference>
<keyword evidence="6" id="KW-0238">DNA-binding</keyword>
<proteinExistence type="predicted"/>
<dbReference type="GO" id="GO:0003677">
    <property type="term" value="F:DNA binding"/>
    <property type="evidence" value="ECO:0007669"/>
    <property type="project" value="UniProtKB-KW"/>
</dbReference>
<dbReference type="GO" id="GO:0005634">
    <property type="term" value="C:nucleus"/>
    <property type="evidence" value="ECO:0007669"/>
    <property type="project" value="UniProtKB-SubCell"/>
</dbReference>
<dbReference type="OMA" id="NWHNDAS"/>
<keyword evidence="10" id="KW-1185">Reference proteome</keyword>
<dbReference type="Proteomes" id="UP000019132">
    <property type="component" value="Unassembled WGS sequence"/>
</dbReference>
<comment type="subcellular location">
    <subcellularLocation>
        <location evidence="2">Chromosome</location>
        <location evidence="2">Telomere</location>
    </subcellularLocation>
    <subcellularLocation>
        <location evidence="1">Nucleus</location>
    </subcellularLocation>
</comment>